<feature type="region of interest" description="Disordered" evidence="1">
    <location>
        <begin position="1"/>
        <end position="94"/>
    </location>
</feature>
<dbReference type="Proteomes" id="UP001213000">
    <property type="component" value="Unassembled WGS sequence"/>
</dbReference>
<proteinExistence type="predicted"/>
<name>A0AAD5VS85_9AGAR</name>
<feature type="compositionally biased region" description="Low complexity" evidence="1">
    <location>
        <begin position="59"/>
        <end position="69"/>
    </location>
</feature>
<gene>
    <name evidence="2" type="ORF">NP233_g6432</name>
</gene>
<evidence type="ECO:0000313" key="2">
    <source>
        <dbReference type="EMBL" id="KAJ3567337.1"/>
    </source>
</evidence>
<keyword evidence="3" id="KW-1185">Reference proteome</keyword>
<dbReference type="AlphaFoldDB" id="A0AAD5VS85"/>
<protein>
    <submittedName>
        <fullName evidence="2">Uncharacterized protein</fullName>
    </submittedName>
</protein>
<accession>A0AAD5VS85</accession>
<feature type="compositionally biased region" description="Low complexity" evidence="1">
    <location>
        <begin position="24"/>
        <end position="45"/>
    </location>
</feature>
<evidence type="ECO:0000256" key="1">
    <source>
        <dbReference type="SAM" id="MobiDB-lite"/>
    </source>
</evidence>
<dbReference type="EMBL" id="JANIEX010000420">
    <property type="protein sequence ID" value="KAJ3567337.1"/>
    <property type="molecule type" value="Genomic_DNA"/>
</dbReference>
<reference evidence="2" key="1">
    <citation type="submission" date="2022-07" db="EMBL/GenBank/DDBJ databases">
        <title>Genome Sequence of Leucocoprinus birnbaumii.</title>
        <authorList>
            <person name="Buettner E."/>
        </authorList>
    </citation>
    <scope>NUCLEOTIDE SEQUENCE</scope>
    <source>
        <strain evidence="2">VT141</strain>
    </source>
</reference>
<sequence length="226" mass="24319">MAASTTAAAPVKSSDPGLEKRVAARLALEAQRAQEQQRQPSQQRLGNENRLVSGPPRPSGSNPGRPRNPSGHDRGSSGPARGTERSRRESPKSGAAEAIMAFNQPNKQQPGAVVSRRHADADDGNTLALEPVFTNMKALLDTVPSLSSSLPPLPTPRQLRHTPAAQVKRVYGGDYSQWQVDSQSYLKGALGLRSTYAKIVLDRNPTIIAKPQNDLIAAIRRLAREA</sequence>
<feature type="compositionally biased region" description="Basic and acidic residues" evidence="1">
    <location>
        <begin position="82"/>
        <end position="91"/>
    </location>
</feature>
<organism evidence="2 3">
    <name type="scientific">Leucocoprinus birnbaumii</name>
    <dbReference type="NCBI Taxonomy" id="56174"/>
    <lineage>
        <taxon>Eukaryota</taxon>
        <taxon>Fungi</taxon>
        <taxon>Dikarya</taxon>
        <taxon>Basidiomycota</taxon>
        <taxon>Agaricomycotina</taxon>
        <taxon>Agaricomycetes</taxon>
        <taxon>Agaricomycetidae</taxon>
        <taxon>Agaricales</taxon>
        <taxon>Agaricineae</taxon>
        <taxon>Agaricaceae</taxon>
        <taxon>Leucocoprinus</taxon>
    </lineage>
</organism>
<evidence type="ECO:0000313" key="3">
    <source>
        <dbReference type="Proteomes" id="UP001213000"/>
    </source>
</evidence>
<comment type="caution">
    <text evidence="2">The sequence shown here is derived from an EMBL/GenBank/DDBJ whole genome shotgun (WGS) entry which is preliminary data.</text>
</comment>